<evidence type="ECO:0000313" key="3">
    <source>
        <dbReference type="EMBL" id="CAI5452001.1"/>
    </source>
</evidence>
<dbReference type="Proteomes" id="UP001152747">
    <property type="component" value="Unassembled WGS sequence"/>
</dbReference>
<evidence type="ECO:0000313" key="4">
    <source>
        <dbReference type="Proteomes" id="UP001152747"/>
    </source>
</evidence>
<sequence length="397" mass="46205">MRLDNLVHNLKESNENRMARRATEMLRDLARANLRACEQRKLHKEAMEILLNFKVEIHSETELFIYDHRRPSDVFVIQIETDPECLDPNSHCELCDVCWSEITCSCTHQISGVNCTHCHIAKALLPTFFVKSSIPPKDQFSSSGEDFVDDEFDDSQILEDENPIFDDEHDDSQILEDENHSHIDLIPPIIDIDSNEERARPDESDNVSESRSDELDILSDEDERRSVENEMTVQNRMDKILADMTSMRNNFNYIEQEMRRLAKNPSQETVQYSTELASKLDKIVREMKENNGAQQSSLPNRYNVLRKNQKAPTAAEVMHFERKSKNPRKRKLNEVQADNVVNNGEECWTCSFCRNDIDPLDTCPILKCNRCSYKVHENCVEFETCLTCRNGEYQEYP</sequence>
<dbReference type="EMBL" id="CANHGI010000003">
    <property type="protein sequence ID" value="CAI5444870.1"/>
    <property type="molecule type" value="Genomic_DNA"/>
</dbReference>
<feature type="region of interest" description="Disordered" evidence="1">
    <location>
        <begin position="185"/>
        <end position="229"/>
    </location>
</feature>
<evidence type="ECO:0000256" key="1">
    <source>
        <dbReference type="SAM" id="MobiDB-lite"/>
    </source>
</evidence>
<comment type="caution">
    <text evidence="3">The sequence shown here is derived from an EMBL/GenBank/DDBJ whole genome shotgun (WGS) entry which is preliminary data.</text>
</comment>
<keyword evidence="4" id="KW-1185">Reference proteome</keyword>
<evidence type="ECO:0000313" key="2">
    <source>
        <dbReference type="EMBL" id="CAI5444870.1"/>
    </source>
</evidence>
<proteinExistence type="predicted"/>
<accession>A0A9P1IVR2</accession>
<organism evidence="3 4">
    <name type="scientific">Caenorhabditis angaria</name>
    <dbReference type="NCBI Taxonomy" id="860376"/>
    <lineage>
        <taxon>Eukaryota</taxon>
        <taxon>Metazoa</taxon>
        <taxon>Ecdysozoa</taxon>
        <taxon>Nematoda</taxon>
        <taxon>Chromadorea</taxon>
        <taxon>Rhabditida</taxon>
        <taxon>Rhabditina</taxon>
        <taxon>Rhabditomorpha</taxon>
        <taxon>Rhabditoidea</taxon>
        <taxon>Rhabditidae</taxon>
        <taxon>Peloderinae</taxon>
        <taxon>Caenorhabditis</taxon>
    </lineage>
</organism>
<feature type="compositionally biased region" description="Basic and acidic residues" evidence="1">
    <location>
        <begin position="195"/>
        <end position="214"/>
    </location>
</feature>
<dbReference type="EMBL" id="CANHGI010000005">
    <property type="protein sequence ID" value="CAI5452001.1"/>
    <property type="molecule type" value="Genomic_DNA"/>
</dbReference>
<protein>
    <submittedName>
        <fullName evidence="3">Uncharacterized protein</fullName>
    </submittedName>
</protein>
<reference evidence="3" key="1">
    <citation type="submission" date="2022-11" db="EMBL/GenBank/DDBJ databases">
        <authorList>
            <person name="Kikuchi T."/>
        </authorList>
    </citation>
    <scope>NUCLEOTIDE SEQUENCE</scope>
    <source>
        <strain evidence="3">PS1010</strain>
    </source>
</reference>
<name>A0A9P1IVR2_9PELO</name>
<gene>
    <name evidence="3" type="ORF">CAMP_LOCUS14638</name>
    <name evidence="2" type="ORF">CAMP_LOCUS7507</name>
</gene>
<dbReference type="AlphaFoldDB" id="A0A9P1IVR2"/>